<accession>A0A6J4LPY6</accession>
<keyword evidence="2" id="KW-0456">Lyase</keyword>
<feature type="region of interest" description="Disordered" evidence="1">
    <location>
        <begin position="1"/>
        <end position="132"/>
    </location>
</feature>
<name>A0A6J4LPY6_9BACT</name>
<feature type="compositionally biased region" description="Basic and acidic residues" evidence="1">
    <location>
        <begin position="1"/>
        <end position="22"/>
    </location>
</feature>
<organism evidence="2">
    <name type="scientific">uncultured Gemmatimonadaceae bacterium</name>
    <dbReference type="NCBI Taxonomy" id="246130"/>
    <lineage>
        <taxon>Bacteria</taxon>
        <taxon>Pseudomonadati</taxon>
        <taxon>Gemmatimonadota</taxon>
        <taxon>Gemmatimonadia</taxon>
        <taxon>Gemmatimonadales</taxon>
        <taxon>Gemmatimonadaceae</taxon>
        <taxon>environmental samples</taxon>
    </lineage>
</organism>
<feature type="compositionally biased region" description="Low complexity" evidence="1">
    <location>
        <begin position="67"/>
        <end position="89"/>
    </location>
</feature>
<evidence type="ECO:0000313" key="2">
    <source>
        <dbReference type="EMBL" id="CAA9337617.1"/>
    </source>
</evidence>
<dbReference type="EMBL" id="CADCTU010000617">
    <property type="protein sequence ID" value="CAA9337617.1"/>
    <property type="molecule type" value="Genomic_DNA"/>
</dbReference>
<reference evidence="2" key="1">
    <citation type="submission" date="2020-02" db="EMBL/GenBank/DDBJ databases">
        <authorList>
            <person name="Meier V. D."/>
        </authorList>
    </citation>
    <scope>NUCLEOTIDE SEQUENCE</scope>
    <source>
        <strain evidence="2">AVDCRST_MAG11</strain>
    </source>
</reference>
<dbReference type="EC" id="4.3.1.19" evidence="2"/>
<gene>
    <name evidence="2" type="ORF">AVDCRST_MAG11-2800</name>
</gene>
<sequence length="132" mass="13999">ARGGRRDRPGVHQHAPVRERRAVRPARGAAPLQGGDAQPHPLVQGSRHELPAAPPHERRRGRGTAGGARVRVGGELRPGARARGPAARGAGDGVRRRDGQPAQGGAHARARRARRARGARLRRGEGRGARAR</sequence>
<dbReference type="GO" id="GO:0004794">
    <property type="term" value="F:threonine deaminase activity"/>
    <property type="evidence" value="ECO:0007669"/>
    <property type="project" value="UniProtKB-EC"/>
</dbReference>
<feature type="non-terminal residue" evidence="2">
    <location>
        <position position="132"/>
    </location>
</feature>
<feature type="non-terminal residue" evidence="2">
    <location>
        <position position="1"/>
    </location>
</feature>
<feature type="compositionally biased region" description="Basic and acidic residues" evidence="1">
    <location>
        <begin position="122"/>
        <end position="132"/>
    </location>
</feature>
<feature type="compositionally biased region" description="Basic residues" evidence="1">
    <location>
        <begin position="108"/>
        <end position="121"/>
    </location>
</feature>
<proteinExistence type="predicted"/>
<dbReference type="AlphaFoldDB" id="A0A6J4LPY6"/>
<evidence type="ECO:0000256" key="1">
    <source>
        <dbReference type="SAM" id="MobiDB-lite"/>
    </source>
</evidence>
<protein>
    <submittedName>
        <fullName evidence="2">Threonine dehydratase</fullName>
        <ecNumber evidence="2">4.3.1.19</ecNumber>
    </submittedName>
</protein>